<dbReference type="OrthoDB" id="1002029at2759"/>
<comment type="function">
    <text evidence="1">Component of the ribosome.</text>
</comment>
<evidence type="ECO:0000313" key="3">
    <source>
        <dbReference type="Proteomes" id="UP000245207"/>
    </source>
</evidence>
<reference evidence="2 3" key="1">
    <citation type="journal article" date="2018" name="Mol. Plant">
        <title>The genome of Artemisia annua provides insight into the evolution of Asteraceae family and artemisinin biosynthesis.</title>
        <authorList>
            <person name="Shen Q."/>
            <person name="Zhang L."/>
            <person name="Liao Z."/>
            <person name="Wang S."/>
            <person name="Yan T."/>
            <person name="Shi P."/>
            <person name="Liu M."/>
            <person name="Fu X."/>
            <person name="Pan Q."/>
            <person name="Wang Y."/>
            <person name="Lv Z."/>
            <person name="Lu X."/>
            <person name="Zhang F."/>
            <person name="Jiang W."/>
            <person name="Ma Y."/>
            <person name="Chen M."/>
            <person name="Hao X."/>
            <person name="Li L."/>
            <person name="Tang Y."/>
            <person name="Lv G."/>
            <person name="Zhou Y."/>
            <person name="Sun X."/>
            <person name="Brodelius P.E."/>
            <person name="Rose J.K.C."/>
            <person name="Tang K."/>
        </authorList>
    </citation>
    <scope>NUCLEOTIDE SEQUENCE [LARGE SCALE GENOMIC DNA]</scope>
    <source>
        <strain evidence="3">cv. Huhao1</strain>
        <tissue evidence="2">Leaf</tissue>
    </source>
</reference>
<accession>A0A2U1MV60</accession>
<dbReference type="AlphaFoldDB" id="A0A2U1MV60"/>
<proteinExistence type="inferred from homology"/>
<protein>
    <recommendedName>
        <fullName evidence="1">60S ribosomal protein L7a</fullName>
    </recommendedName>
</protein>
<dbReference type="GO" id="GO:0022625">
    <property type="term" value="C:cytosolic large ribosomal subunit"/>
    <property type="evidence" value="ECO:0007669"/>
    <property type="project" value="UniProtKB-UniRule"/>
</dbReference>
<sequence length="175" mass="19910">MAPKKGVKIATKKKTEKVVNLLFEKRPKQFGISGALPPKKDVHRFVRWPQAVRIQRKRRILKQCLKVHGLILSDGPIQSKHKPRSDFVAQNAYHRYIKVHGLILSDGPIQSKHKPRSDFVAQNAYHRYIKVQDFRLVPTPRDPGQAANEHGAEVWGLKRVPLGAEVQAEMGGFEC</sequence>
<dbReference type="STRING" id="35608.A0A2U1MV60"/>
<organism evidence="2 3">
    <name type="scientific">Artemisia annua</name>
    <name type="common">Sweet wormwood</name>
    <dbReference type="NCBI Taxonomy" id="35608"/>
    <lineage>
        <taxon>Eukaryota</taxon>
        <taxon>Viridiplantae</taxon>
        <taxon>Streptophyta</taxon>
        <taxon>Embryophyta</taxon>
        <taxon>Tracheophyta</taxon>
        <taxon>Spermatophyta</taxon>
        <taxon>Magnoliopsida</taxon>
        <taxon>eudicotyledons</taxon>
        <taxon>Gunneridae</taxon>
        <taxon>Pentapetalae</taxon>
        <taxon>asterids</taxon>
        <taxon>campanulids</taxon>
        <taxon>Asterales</taxon>
        <taxon>Asteraceae</taxon>
        <taxon>Asteroideae</taxon>
        <taxon>Anthemideae</taxon>
        <taxon>Artemisiinae</taxon>
        <taxon>Artemisia</taxon>
    </lineage>
</organism>
<dbReference type="Proteomes" id="UP000245207">
    <property type="component" value="Unassembled WGS sequence"/>
</dbReference>
<keyword evidence="1 2" id="KW-0689">Ribosomal protein</keyword>
<comment type="caution">
    <text evidence="2">The sequence shown here is derived from an EMBL/GenBank/DDBJ whole genome shotgun (WGS) entry which is preliminary data.</text>
</comment>
<keyword evidence="3" id="KW-1185">Reference proteome</keyword>
<gene>
    <name evidence="2" type="ORF">CTI12_AA337400</name>
</gene>
<dbReference type="PRINTS" id="PR00882">
    <property type="entry name" value="RIBOSOMALL7A"/>
</dbReference>
<evidence type="ECO:0000313" key="2">
    <source>
        <dbReference type="EMBL" id="PWA65141.1"/>
    </source>
</evidence>
<dbReference type="EMBL" id="PKPP01004280">
    <property type="protein sequence ID" value="PWA65141.1"/>
    <property type="molecule type" value="Genomic_DNA"/>
</dbReference>
<keyword evidence="1" id="KW-0687">Ribonucleoprotein</keyword>
<name>A0A2U1MV60_ARTAN</name>
<dbReference type="GO" id="GO:0003723">
    <property type="term" value="F:RNA binding"/>
    <property type="evidence" value="ECO:0007669"/>
    <property type="project" value="UniProtKB-UniRule"/>
</dbReference>
<comment type="similarity">
    <text evidence="1">Belongs to the eukaryotic ribosomal protein eL8 family.</text>
</comment>
<dbReference type="InterPro" id="IPR001921">
    <property type="entry name" value="Ribosomal_eL8_euk"/>
</dbReference>
<evidence type="ECO:0000256" key="1">
    <source>
        <dbReference type="RuleBase" id="RU367042"/>
    </source>
</evidence>